<feature type="compositionally biased region" description="Acidic residues" evidence="1">
    <location>
        <begin position="109"/>
        <end position="129"/>
    </location>
</feature>
<sequence length="402" mass="45452">MILTACKQNSRLRDLTLAWASAAMTDICMAEINTLTNKAAGMHFNARRATCEKLEEFDLVEIAAKMRTHAPYLWQFLRRCLEARPSFARRRKARRRRQRVSESEREYWEDMEPLPLPEDPDDADEHIADSEESTAADISFLVAQKQAVCIAILAQSTHQRCNALQSVIGMFLHSCRAPEATVELLSRVGLSISRSAIDDAVSSLSRESAREMKTLGRTRLVSVAYDNFDVELKTSVPTVDKPHENLAHLTSGTFIRLEHGVTANDLRCSDEVWKTSPNNPMNHGKPTQIDWMRFTNLHPETPHPSGLTRRQRFHKFIFLRDLLKYGPAYFAKFQGELEEPETVDAIPVVKSRQVPAHAMDVNQSSVDGNIEALTDLFQQLGWGEKPETSESAGQVVMDDYVV</sequence>
<dbReference type="OrthoDB" id="4743193at2759"/>
<evidence type="ECO:0000313" key="4">
    <source>
        <dbReference type="Proteomes" id="UP000015241"/>
    </source>
</evidence>
<reference evidence="3 4" key="1">
    <citation type="journal article" date="2012" name="Science">
        <title>The Paleozoic origin of enzymatic lignin decomposition reconstructed from 31 fungal genomes.</title>
        <authorList>
            <person name="Floudas D."/>
            <person name="Binder M."/>
            <person name="Riley R."/>
            <person name="Barry K."/>
            <person name="Blanchette R.A."/>
            <person name="Henrissat B."/>
            <person name="Martinez A.T."/>
            <person name="Otillar R."/>
            <person name="Spatafora J.W."/>
            <person name="Yadav J.S."/>
            <person name="Aerts A."/>
            <person name="Benoit I."/>
            <person name="Boyd A."/>
            <person name="Carlson A."/>
            <person name="Copeland A."/>
            <person name="Coutinho P.M."/>
            <person name="de Vries R.P."/>
            <person name="Ferreira P."/>
            <person name="Findley K."/>
            <person name="Foster B."/>
            <person name="Gaskell J."/>
            <person name="Glotzer D."/>
            <person name="Gorecki P."/>
            <person name="Heitman J."/>
            <person name="Hesse C."/>
            <person name="Hori C."/>
            <person name="Igarashi K."/>
            <person name="Jurgens J.A."/>
            <person name="Kallen N."/>
            <person name="Kersten P."/>
            <person name="Kohler A."/>
            <person name="Kuees U."/>
            <person name="Kumar T.K.A."/>
            <person name="Kuo A."/>
            <person name="LaButti K."/>
            <person name="Larrondo L.F."/>
            <person name="Lindquist E."/>
            <person name="Ling A."/>
            <person name="Lombard V."/>
            <person name="Lucas S."/>
            <person name="Lundell T."/>
            <person name="Martin R."/>
            <person name="McLaughlin D.J."/>
            <person name="Morgenstern I."/>
            <person name="Morin E."/>
            <person name="Murat C."/>
            <person name="Nagy L.G."/>
            <person name="Nolan M."/>
            <person name="Ohm R.A."/>
            <person name="Patyshakuliyeva A."/>
            <person name="Rokas A."/>
            <person name="Ruiz-Duenas F.J."/>
            <person name="Sabat G."/>
            <person name="Salamov A."/>
            <person name="Samejima M."/>
            <person name="Schmutz J."/>
            <person name="Slot J.C."/>
            <person name="St John F."/>
            <person name="Stenlid J."/>
            <person name="Sun H."/>
            <person name="Sun S."/>
            <person name="Syed K."/>
            <person name="Tsang A."/>
            <person name="Wiebenga A."/>
            <person name="Young D."/>
            <person name="Pisabarro A."/>
            <person name="Eastwood D.C."/>
            <person name="Martin F."/>
            <person name="Cullen D."/>
            <person name="Grigoriev I.V."/>
            <person name="Hibbett D.S."/>
        </authorList>
    </citation>
    <scope>NUCLEOTIDE SEQUENCE</scope>
    <source>
        <strain evidence="4">FP-58527</strain>
    </source>
</reference>
<accession>S8DPF0</accession>
<dbReference type="STRING" id="743788.S8DPF0"/>
<evidence type="ECO:0000313" key="3">
    <source>
        <dbReference type="EMBL" id="EPS94522.1"/>
    </source>
</evidence>
<protein>
    <recommendedName>
        <fullName evidence="2">DUF6589 domain-containing protein</fullName>
    </recommendedName>
</protein>
<dbReference type="EMBL" id="KE504230">
    <property type="protein sequence ID" value="EPS94522.1"/>
    <property type="molecule type" value="Genomic_DNA"/>
</dbReference>
<dbReference type="HOGENOM" id="CLU_009487_5_0_1"/>
<feature type="compositionally biased region" description="Basic and acidic residues" evidence="1">
    <location>
        <begin position="99"/>
        <end position="108"/>
    </location>
</feature>
<dbReference type="InParanoid" id="S8DPF0"/>
<dbReference type="AlphaFoldDB" id="S8DPF0"/>
<dbReference type="Proteomes" id="UP000015241">
    <property type="component" value="Unassembled WGS sequence"/>
</dbReference>
<dbReference type="eggNOG" id="ENOG502SUPT">
    <property type="taxonomic scope" value="Eukaryota"/>
</dbReference>
<evidence type="ECO:0000256" key="1">
    <source>
        <dbReference type="SAM" id="MobiDB-lite"/>
    </source>
</evidence>
<proteinExistence type="predicted"/>
<dbReference type="Pfam" id="PF20231">
    <property type="entry name" value="DUF6589"/>
    <property type="match status" value="1"/>
</dbReference>
<organism evidence="3 4">
    <name type="scientific">Fomitopsis schrenkii</name>
    <name type="common">Brown rot fungus</name>
    <dbReference type="NCBI Taxonomy" id="2126942"/>
    <lineage>
        <taxon>Eukaryota</taxon>
        <taxon>Fungi</taxon>
        <taxon>Dikarya</taxon>
        <taxon>Basidiomycota</taxon>
        <taxon>Agaricomycotina</taxon>
        <taxon>Agaricomycetes</taxon>
        <taxon>Polyporales</taxon>
        <taxon>Fomitopsis</taxon>
    </lineage>
</organism>
<feature type="region of interest" description="Disordered" evidence="1">
    <location>
        <begin position="92"/>
        <end position="129"/>
    </location>
</feature>
<feature type="domain" description="DUF6589" evidence="2">
    <location>
        <begin position="305"/>
        <end position="387"/>
    </location>
</feature>
<gene>
    <name evidence="3" type="ORF">FOMPIDRAFT_49843</name>
</gene>
<dbReference type="InterPro" id="IPR046496">
    <property type="entry name" value="DUF6589"/>
</dbReference>
<name>S8DPF0_FOMSC</name>
<evidence type="ECO:0000259" key="2">
    <source>
        <dbReference type="Pfam" id="PF20231"/>
    </source>
</evidence>
<feature type="non-terminal residue" evidence="3">
    <location>
        <position position="402"/>
    </location>
</feature>
<keyword evidence="4" id="KW-1185">Reference proteome</keyword>